<dbReference type="Proteomes" id="UP000824135">
    <property type="component" value="Unassembled WGS sequence"/>
</dbReference>
<dbReference type="InterPro" id="IPR039968">
    <property type="entry name" value="BcerS-like"/>
</dbReference>
<dbReference type="Gene3D" id="3.40.630.30">
    <property type="match status" value="1"/>
</dbReference>
<accession>A0A9D1Z8M0</accession>
<dbReference type="CDD" id="cd04301">
    <property type="entry name" value="NAT_SF"/>
    <property type="match status" value="1"/>
</dbReference>
<dbReference type="PANTHER" id="PTHR41368:SF1">
    <property type="entry name" value="PROTEIN YGHO"/>
    <property type="match status" value="1"/>
</dbReference>
<gene>
    <name evidence="1" type="ORF">H9728_03795</name>
</gene>
<comment type="caution">
    <text evidence="1">The sequence shown here is derived from an EMBL/GenBank/DDBJ whole genome shotgun (WGS) entry which is preliminary data.</text>
</comment>
<protein>
    <submittedName>
        <fullName evidence="1">GNAT family N-acetyltransferase</fullName>
    </submittedName>
</protein>
<evidence type="ECO:0000313" key="1">
    <source>
        <dbReference type="EMBL" id="HIY78145.1"/>
    </source>
</evidence>
<dbReference type="InterPro" id="IPR016181">
    <property type="entry name" value="Acyl_CoA_acyltransferase"/>
</dbReference>
<dbReference type="EMBL" id="DXCO01000030">
    <property type="protein sequence ID" value="HIY78145.1"/>
    <property type="molecule type" value="Genomic_DNA"/>
</dbReference>
<reference evidence="1" key="2">
    <citation type="submission" date="2021-04" db="EMBL/GenBank/DDBJ databases">
        <authorList>
            <person name="Gilroy R."/>
        </authorList>
    </citation>
    <scope>NUCLEOTIDE SEQUENCE</scope>
    <source>
        <strain evidence="1">CHK199-9574</strain>
    </source>
</reference>
<reference evidence="1" key="1">
    <citation type="journal article" date="2021" name="PeerJ">
        <title>Extensive microbial diversity within the chicken gut microbiome revealed by metagenomics and culture.</title>
        <authorList>
            <person name="Gilroy R."/>
            <person name="Ravi A."/>
            <person name="Getino M."/>
            <person name="Pursley I."/>
            <person name="Horton D.L."/>
            <person name="Alikhan N.F."/>
            <person name="Baker D."/>
            <person name="Gharbi K."/>
            <person name="Hall N."/>
            <person name="Watson M."/>
            <person name="Adriaenssens E.M."/>
            <person name="Foster-Nyarko E."/>
            <person name="Jarju S."/>
            <person name="Secka A."/>
            <person name="Antonio M."/>
            <person name="Oren A."/>
            <person name="Chaudhuri R.R."/>
            <person name="La Ragione R."/>
            <person name="Hildebrand F."/>
            <person name="Pallen M.J."/>
        </authorList>
    </citation>
    <scope>NUCLEOTIDE SEQUENCE</scope>
    <source>
        <strain evidence="1">CHK199-9574</strain>
    </source>
</reference>
<dbReference type="SUPFAM" id="SSF55729">
    <property type="entry name" value="Acyl-CoA N-acyltransferases (Nat)"/>
    <property type="match status" value="1"/>
</dbReference>
<organism evidence="1 2">
    <name type="scientific">Candidatus Borkfalkia excrementavium</name>
    <dbReference type="NCBI Taxonomy" id="2838505"/>
    <lineage>
        <taxon>Bacteria</taxon>
        <taxon>Bacillati</taxon>
        <taxon>Bacillota</taxon>
        <taxon>Clostridia</taxon>
        <taxon>Christensenellales</taxon>
        <taxon>Christensenellaceae</taxon>
        <taxon>Candidatus Borkfalkia</taxon>
    </lineage>
</organism>
<sequence length="390" mass="44163">MLEIKEVKTKADMRKFVDFPFRLYKGERNYVPSFRSDEIGMLDPAKNPSLADCSVRCWLAYKDGKLAGRVAGIIQKKYNSISGRKCIRFSRFDCIDDQSVANALLAEVERYGRAEGMDTMHGPWGFNDQDREGLLTYGFDRRATYATNYNYEYYEKLVRAAGFADESEWLEYDFVIPEKTDERIARIADRLKDKFHVREVADTGPMRKLIPVYGRRALAMVNEAYASLDCYVPVEGKIADAVLDQFATVINTRYFSLLVNEKDEVVGMAVMLPSLCEAIQKSKGRMTPLGILRLLRAIKRPKELEMALIAVRPDYQKTGINSLMISRIMSNLIADGIEKVESNPELVTNTAVQSQWTTLEKNVIKRRKCFIKSIAESAALSEAAAADADA</sequence>
<dbReference type="PANTHER" id="PTHR41368">
    <property type="entry name" value="PROTEIN YGHO"/>
    <property type="match status" value="1"/>
</dbReference>
<name>A0A9D1Z8M0_9FIRM</name>
<dbReference type="AlphaFoldDB" id="A0A9D1Z8M0"/>
<proteinExistence type="predicted"/>
<evidence type="ECO:0000313" key="2">
    <source>
        <dbReference type="Proteomes" id="UP000824135"/>
    </source>
</evidence>